<keyword evidence="3" id="KW-0732">Signal</keyword>
<keyword evidence="5" id="KW-1185">Reference proteome</keyword>
<keyword evidence="2" id="KW-0812">Transmembrane</keyword>
<gene>
    <name evidence="4" type="ORF">C8A01DRAFT_31706</name>
</gene>
<accession>A0AAN6SVZ5</accession>
<name>A0AAN6SVZ5_9PEZI</name>
<dbReference type="EMBL" id="MU854321">
    <property type="protein sequence ID" value="KAK4044108.1"/>
    <property type="molecule type" value="Genomic_DNA"/>
</dbReference>
<reference evidence="5" key="1">
    <citation type="journal article" date="2023" name="Mol. Phylogenet. Evol.">
        <title>Genome-scale phylogeny and comparative genomics of the fungal order Sordariales.</title>
        <authorList>
            <person name="Hensen N."/>
            <person name="Bonometti L."/>
            <person name="Westerberg I."/>
            <person name="Brannstrom I.O."/>
            <person name="Guillou S."/>
            <person name="Cros-Aarteil S."/>
            <person name="Calhoun S."/>
            <person name="Haridas S."/>
            <person name="Kuo A."/>
            <person name="Mondo S."/>
            <person name="Pangilinan J."/>
            <person name="Riley R."/>
            <person name="LaButti K."/>
            <person name="Andreopoulos B."/>
            <person name="Lipzen A."/>
            <person name="Chen C."/>
            <person name="Yan M."/>
            <person name="Daum C."/>
            <person name="Ng V."/>
            <person name="Clum A."/>
            <person name="Steindorff A."/>
            <person name="Ohm R.A."/>
            <person name="Martin F."/>
            <person name="Silar P."/>
            <person name="Natvig D.O."/>
            <person name="Lalanne C."/>
            <person name="Gautier V."/>
            <person name="Ament-Velasquez S.L."/>
            <person name="Kruys A."/>
            <person name="Hutchinson M.I."/>
            <person name="Powell A.J."/>
            <person name="Barry K."/>
            <person name="Miller A.N."/>
            <person name="Grigoriev I.V."/>
            <person name="Debuchy R."/>
            <person name="Gladieux P."/>
            <person name="Hiltunen Thoren M."/>
            <person name="Johannesson H."/>
        </authorList>
    </citation>
    <scope>NUCLEOTIDE SEQUENCE [LARGE SCALE GENOMIC DNA]</scope>
    <source>
        <strain evidence="5">CBS 284.82</strain>
    </source>
</reference>
<dbReference type="Proteomes" id="UP001303115">
    <property type="component" value="Unassembled WGS sequence"/>
</dbReference>
<dbReference type="AlphaFoldDB" id="A0AAN6SVZ5"/>
<dbReference type="PANTHER" id="PTHR34883">
    <property type="entry name" value="SERINE-RICH PROTEIN, PUTATIVE-RELATED-RELATED"/>
    <property type="match status" value="1"/>
</dbReference>
<dbReference type="SUPFAM" id="SSF49503">
    <property type="entry name" value="Cupredoxins"/>
    <property type="match status" value="1"/>
</dbReference>
<evidence type="ECO:0000313" key="5">
    <source>
        <dbReference type="Proteomes" id="UP001303115"/>
    </source>
</evidence>
<dbReference type="Gene3D" id="2.60.40.420">
    <property type="entry name" value="Cupredoxins - blue copper proteins"/>
    <property type="match status" value="1"/>
</dbReference>
<dbReference type="PANTHER" id="PTHR34883:SF20">
    <property type="entry name" value="PHYTOCYANIN DOMAIN-CONTAINING PROTEIN"/>
    <property type="match status" value="1"/>
</dbReference>
<organism evidence="4 5">
    <name type="scientific">Parachaetomium inaequale</name>
    <dbReference type="NCBI Taxonomy" id="2588326"/>
    <lineage>
        <taxon>Eukaryota</taxon>
        <taxon>Fungi</taxon>
        <taxon>Dikarya</taxon>
        <taxon>Ascomycota</taxon>
        <taxon>Pezizomycotina</taxon>
        <taxon>Sordariomycetes</taxon>
        <taxon>Sordariomycetidae</taxon>
        <taxon>Sordariales</taxon>
        <taxon>Chaetomiaceae</taxon>
        <taxon>Parachaetomium</taxon>
    </lineage>
</organism>
<evidence type="ECO:0000313" key="4">
    <source>
        <dbReference type="EMBL" id="KAK4044108.1"/>
    </source>
</evidence>
<dbReference type="InterPro" id="IPR008972">
    <property type="entry name" value="Cupredoxin"/>
</dbReference>
<feature type="compositionally biased region" description="Gly residues" evidence="1">
    <location>
        <begin position="204"/>
        <end position="213"/>
    </location>
</feature>
<feature type="region of interest" description="Disordered" evidence="1">
    <location>
        <begin position="146"/>
        <end position="220"/>
    </location>
</feature>
<protein>
    <recommendedName>
        <fullName evidence="6">Extracellular serine-rich protein</fullName>
    </recommendedName>
</protein>
<feature type="compositionally biased region" description="Low complexity" evidence="1">
    <location>
        <begin position="172"/>
        <end position="203"/>
    </location>
</feature>
<keyword evidence="2" id="KW-0472">Membrane</keyword>
<feature type="transmembrane region" description="Helical" evidence="2">
    <location>
        <begin position="226"/>
        <end position="246"/>
    </location>
</feature>
<feature type="signal peptide" evidence="3">
    <location>
        <begin position="1"/>
        <end position="16"/>
    </location>
</feature>
<comment type="caution">
    <text evidence="4">The sequence shown here is derived from an EMBL/GenBank/DDBJ whole genome shotgun (WGS) entry which is preliminary data.</text>
</comment>
<feature type="compositionally biased region" description="Gly residues" evidence="1">
    <location>
        <begin position="162"/>
        <end position="171"/>
    </location>
</feature>
<evidence type="ECO:0008006" key="6">
    <source>
        <dbReference type="Google" id="ProtNLM"/>
    </source>
</evidence>
<sequence>MLTTAVFLAAAGLATATTIPVSVGKNGLTFEPNMIHAQEGDVIEFRFWPRNHSVVAGDFAHACRPAANNGFFSGFFPTQPNTVNNQVFQVTVNHTNPMPIYCSQNTGQHCKNGMVAVINPAGSGELTFDAYAALARGAGNATSPQGGVFGGRVAPNPAASGSSGGAGGGGASSTATTTAAESTETQTQTQTQTQKTQTETGTATTGGGAGGGTSTTTNAPTGTGNAAAGVAVPVAGLVAVAMGAFFV</sequence>
<proteinExistence type="predicted"/>
<dbReference type="CDD" id="cd00920">
    <property type="entry name" value="Cupredoxin"/>
    <property type="match status" value="1"/>
</dbReference>
<feature type="chain" id="PRO_5043010163" description="Extracellular serine-rich protein" evidence="3">
    <location>
        <begin position="17"/>
        <end position="247"/>
    </location>
</feature>
<dbReference type="InterPro" id="IPR052953">
    <property type="entry name" value="Ser-rich/MCO-related"/>
</dbReference>
<keyword evidence="2" id="KW-1133">Transmembrane helix</keyword>
<evidence type="ECO:0000256" key="1">
    <source>
        <dbReference type="SAM" id="MobiDB-lite"/>
    </source>
</evidence>
<evidence type="ECO:0000256" key="3">
    <source>
        <dbReference type="SAM" id="SignalP"/>
    </source>
</evidence>
<evidence type="ECO:0000256" key="2">
    <source>
        <dbReference type="SAM" id="Phobius"/>
    </source>
</evidence>